<reference evidence="7" key="1">
    <citation type="submission" date="2019-08" db="EMBL/GenBank/DDBJ databases">
        <authorList>
            <person name="Kucharzyk K."/>
            <person name="Murdoch R.W."/>
            <person name="Higgins S."/>
            <person name="Loffler F."/>
        </authorList>
    </citation>
    <scope>NUCLEOTIDE SEQUENCE</scope>
</reference>
<organism evidence="7">
    <name type="scientific">bioreactor metagenome</name>
    <dbReference type="NCBI Taxonomy" id="1076179"/>
    <lineage>
        <taxon>unclassified sequences</taxon>
        <taxon>metagenomes</taxon>
        <taxon>ecological metagenomes</taxon>
    </lineage>
</organism>
<dbReference type="InterPro" id="IPR010343">
    <property type="entry name" value="ArAE_1"/>
</dbReference>
<comment type="subcellular location">
    <subcellularLocation>
        <location evidence="1">Cell membrane</location>
        <topology evidence="1">Multi-pass membrane protein</topology>
    </subcellularLocation>
</comment>
<name>A0A645C2X7_9ZZZZ</name>
<dbReference type="GO" id="GO:0005886">
    <property type="term" value="C:plasma membrane"/>
    <property type="evidence" value="ECO:0007669"/>
    <property type="project" value="UniProtKB-SubCell"/>
</dbReference>
<evidence type="ECO:0000313" key="7">
    <source>
        <dbReference type="EMBL" id="MPM71885.1"/>
    </source>
</evidence>
<keyword evidence="2" id="KW-1003">Cell membrane</keyword>
<dbReference type="Pfam" id="PF06081">
    <property type="entry name" value="ArAE_1"/>
    <property type="match status" value="1"/>
</dbReference>
<protein>
    <submittedName>
        <fullName evidence="7">Uncharacterized protein</fullName>
    </submittedName>
</protein>
<comment type="caution">
    <text evidence="7">The sequence shown here is derived from an EMBL/GenBank/DDBJ whole genome shotgun (WGS) entry which is preliminary data.</text>
</comment>
<feature type="transmembrane region" description="Helical" evidence="6">
    <location>
        <begin position="59"/>
        <end position="76"/>
    </location>
</feature>
<sequence>MTKTERSRLIKFTIAAYISFLAIPVFGFKTTTSIAFSAIFVITYGSTRRGCLEYSVNRMLAQVVGVAIGTALYFTFQTFTFLPSYQRVALSMTLGLVLSLYVKYRFHLPIAEFTMFTPPFLVLLMTPGNSYYPLLRLAYCSIGVVIGILVNFFVYPADHGKETQGLLEREENLLRQLMGPFSQELALPPEEAKVMKELDLLESQITLAATEWKSDITHHKRRTKEGPDYERVMARHRLNQACWKMMKQADGLSLQDHGAFRAQCAAILRSVFAVHTQAEAAENHALDAEALLTAQPATQEGCLMTAAVIGYLRLLPAAAEPAGV</sequence>
<feature type="transmembrane region" description="Helical" evidence="6">
    <location>
        <begin position="12"/>
        <end position="39"/>
    </location>
</feature>
<feature type="transmembrane region" description="Helical" evidence="6">
    <location>
        <begin position="134"/>
        <end position="154"/>
    </location>
</feature>
<evidence type="ECO:0000256" key="2">
    <source>
        <dbReference type="ARBA" id="ARBA00022475"/>
    </source>
</evidence>
<evidence type="ECO:0000256" key="1">
    <source>
        <dbReference type="ARBA" id="ARBA00004651"/>
    </source>
</evidence>
<evidence type="ECO:0000256" key="6">
    <source>
        <dbReference type="SAM" id="Phobius"/>
    </source>
</evidence>
<dbReference type="EMBL" id="VSSQ01024395">
    <property type="protein sequence ID" value="MPM71885.1"/>
    <property type="molecule type" value="Genomic_DNA"/>
</dbReference>
<proteinExistence type="predicted"/>
<dbReference type="AlphaFoldDB" id="A0A645C2X7"/>
<accession>A0A645C2X7</accession>
<keyword evidence="5 6" id="KW-0472">Membrane</keyword>
<evidence type="ECO:0000256" key="4">
    <source>
        <dbReference type="ARBA" id="ARBA00022989"/>
    </source>
</evidence>
<evidence type="ECO:0000256" key="3">
    <source>
        <dbReference type="ARBA" id="ARBA00022692"/>
    </source>
</evidence>
<keyword evidence="3 6" id="KW-0812">Transmembrane</keyword>
<keyword evidence="4 6" id="KW-1133">Transmembrane helix</keyword>
<gene>
    <name evidence="7" type="ORF">SDC9_118856</name>
</gene>
<evidence type="ECO:0000256" key="5">
    <source>
        <dbReference type="ARBA" id="ARBA00023136"/>
    </source>
</evidence>